<gene>
    <name evidence="1" type="ORF">CPB83DRAFT_841094</name>
</gene>
<organism evidence="1 2">
    <name type="scientific">Crepidotus variabilis</name>
    <dbReference type="NCBI Taxonomy" id="179855"/>
    <lineage>
        <taxon>Eukaryota</taxon>
        <taxon>Fungi</taxon>
        <taxon>Dikarya</taxon>
        <taxon>Basidiomycota</taxon>
        <taxon>Agaricomycotina</taxon>
        <taxon>Agaricomycetes</taxon>
        <taxon>Agaricomycetidae</taxon>
        <taxon>Agaricales</taxon>
        <taxon>Agaricineae</taxon>
        <taxon>Crepidotaceae</taxon>
        <taxon>Crepidotus</taxon>
    </lineage>
</organism>
<sequence>MDRDGFPEVVKEACQSCFLGFAFVCFADDCDLGRGPTLAPMKMGDLGPNKEVPMCDRFLPQFAVDVVVSGRLVSHSSLNPNPNAISFSEIVWLDRNGSREGRRFENYLIVAFLRNTVAHELERLLLVEQKLKSVHTYSSSPWPLRALNEEVLSLENERSLLREYIRCRTTCLAAVYDQDLVSANSASENINAYLASPKPSHISSDTEYAALRLTIEHLMAYPQELRWSKLDSDTHNLQVGIPYCHSRLRRIFRDQTLFYHLASFNRYAVFWPRTVLTPFVHTFLSQAVAQFDFLSSEFELKCFSDVESVRNEIVTGSISPIADYFDSGFFDIIEEAYKAHIHPLAKLFGSSGDTTAFEAAFKEYSADLSVSLVQWSKRRLDRTDEDGSILDSLCGFSDRLRFVLRGLFNSEEFGIKFTTSLPLPCPSFYADLVGSLMPMREQLKLVYSWLDPNASNTAAHDHFCGVTLLLKTAISRWGPSCKVDLIFHRVGFFRSSLFLLYSSLRLQILGAIFSARFTALALMKDSDSLTGTLTYPMLLTLFDSEDWSGHRNAFVRLLEDWKIRISEPSLPQEREFSYSLYTDLLVFPHGARFANAVTRTVYPWWKTGTSTTIIAHAANCSTIRALYQEALYCPLASFLELRSEVYTLLSSYTSRFPGYWDALPPYNSPQTQASLKAAAIRQGSRELVENIVTQLCREETGAIPIAIDSRHAVYRPHPEVFFAAKNLFRAIASASDRAQNVQLFPWSRRTLLIPDPLAIDVLYKGLSVPSFFAPAQFQDVCRYYAPYRSEQSAELITLGHGTMFDERRQELSADIKAVPKRKQRRS</sequence>
<dbReference type="Proteomes" id="UP000807306">
    <property type="component" value="Unassembled WGS sequence"/>
</dbReference>
<dbReference type="OrthoDB" id="3056801at2759"/>
<evidence type="ECO:0000313" key="2">
    <source>
        <dbReference type="Proteomes" id="UP000807306"/>
    </source>
</evidence>
<comment type="caution">
    <text evidence="1">The sequence shown here is derived from an EMBL/GenBank/DDBJ whole genome shotgun (WGS) entry which is preliminary data.</text>
</comment>
<keyword evidence="2" id="KW-1185">Reference proteome</keyword>
<reference evidence="1" key="1">
    <citation type="submission" date="2020-11" db="EMBL/GenBank/DDBJ databases">
        <authorList>
            <consortium name="DOE Joint Genome Institute"/>
            <person name="Ahrendt S."/>
            <person name="Riley R."/>
            <person name="Andreopoulos W."/>
            <person name="Labutti K."/>
            <person name="Pangilinan J."/>
            <person name="Ruiz-Duenas F.J."/>
            <person name="Barrasa J.M."/>
            <person name="Sanchez-Garcia M."/>
            <person name="Camarero S."/>
            <person name="Miyauchi S."/>
            <person name="Serrano A."/>
            <person name="Linde D."/>
            <person name="Babiker R."/>
            <person name="Drula E."/>
            <person name="Ayuso-Fernandez I."/>
            <person name="Pacheco R."/>
            <person name="Padilla G."/>
            <person name="Ferreira P."/>
            <person name="Barriuso J."/>
            <person name="Kellner H."/>
            <person name="Castanera R."/>
            <person name="Alfaro M."/>
            <person name="Ramirez L."/>
            <person name="Pisabarro A.G."/>
            <person name="Kuo A."/>
            <person name="Tritt A."/>
            <person name="Lipzen A."/>
            <person name="He G."/>
            <person name="Yan M."/>
            <person name="Ng V."/>
            <person name="Cullen D."/>
            <person name="Martin F."/>
            <person name="Rosso M.-N."/>
            <person name="Henrissat B."/>
            <person name="Hibbett D."/>
            <person name="Martinez A.T."/>
            <person name="Grigoriev I.V."/>
        </authorList>
    </citation>
    <scope>NUCLEOTIDE SEQUENCE</scope>
    <source>
        <strain evidence="1">CBS 506.95</strain>
    </source>
</reference>
<protein>
    <submittedName>
        <fullName evidence="1">Uncharacterized protein</fullName>
    </submittedName>
</protein>
<dbReference type="AlphaFoldDB" id="A0A9P6JHW4"/>
<evidence type="ECO:0000313" key="1">
    <source>
        <dbReference type="EMBL" id="KAF9521658.1"/>
    </source>
</evidence>
<name>A0A9P6JHW4_9AGAR</name>
<proteinExistence type="predicted"/>
<accession>A0A9P6JHW4</accession>
<dbReference type="EMBL" id="MU158006">
    <property type="protein sequence ID" value="KAF9521658.1"/>
    <property type="molecule type" value="Genomic_DNA"/>
</dbReference>